<dbReference type="InterPro" id="IPR000276">
    <property type="entry name" value="GPCR_Rhodpsn"/>
</dbReference>
<evidence type="ECO:0000256" key="3">
    <source>
        <dbReference type="ARBA" id="ARBA00022692"/>
    </source>
</evidence>
<dbReference type="CDD" id="cd14978">
    <property type="entry name" value="7tmA_FMRFamide_R-like"/>
    <property type="match status" value="1"/>
</dbReference>
<dbReference type="PANTHER" id="PTHR47760:SF1">
    <property type="entry name" value="G-PROTEIN COUPLED RECEPTORS FAMILY 1 PROFILE DOMAIN-CONTAINING PROTEIN"/>
    <property type="match status" value="1"/>
</dbReference>
<feature type="transmembrane region" description="Helical" evidence="6">
    <location>
        <begin position="272"/>
        <end position="293"/>
    </location>
</feature>
<reference evidence="8" key="1">
    <citation type="submission" date="2020-03" db="EMBL/GenBank/DDBJ databases">
        <authorList>
            <person name="Chebbi M.A."/>
            <person name="Drezen J.M."/>
        </authorList>
    </citation>
    <scope>NUCLEOTIDE SEQUENCE</scope>
    <source>
        <tissue evidence="8">Whole body</tissue>
    </source>
</reference>
<evidence type="ECO:0000313" key="9">
    <source>
        <dbReference type="Proteomes" id="UP000729913"/>
    </source>
</evidence>
<sequence length="504" mass="56617">MTNIFNESGNNNHLCVLLEDLEMLEDPRTASLRRVSYGIVLPTICCLGIIGNIFNLIVLTRKNMRGTAYIYMRGYSAAALLAILFCVPFASRVLIHKETGRWNNWPQAFYHAHLELFLGNGCLDKLLGVGVMMLLALTVERYVSVCHPGQHPQPLCGPPHLVVTLIPMVTFLVYLPNVFRGEITTCLVSFGGSLIYQKRDNSTFMHSIFYQIYKVVLEVVFKVAPIILLAGFNLRIMIVYRKSCERRRRMTLSRTMHSGDEDLRIFSEERRLILLLSSTSIIFLVCVSPMVILNVTLSDSNLTLYPYQISYFIIKNSDKTSHFDGKQRFKVRGSCTTNVALGAQASSIVKCRILYSGLYRMDRNGPIVTSCNMILDLKSPSTLPTTELRFSLLERGDYYRGATEMSSPRSTGVLVGSCGSMRLTGLDCWMLKGSRECCLSSHGSGTTEDFRNTLIQTLKWPWCKAARDKHKLSTKRSLNPRPTIIAASPTTTLATSRHASRTSV</sequence>
<evidence type="ECO:0000256" key="6">
    <source>
        <dbReference type="SAM" id="Phobius"/>
    </source>
</evidence>
<dbReference type="GO" id="GO:0004930">
    <property type="term" value="F:G protein-coupled receptor activity"/>
    <property type="evidence" value="ECO:0007669"/>
    <property type="project" value="InterPro"/>
</dbReference>
<accession>A0A8J5QYV8</accession>
<evidence type="ECO:0000256" key="2">
    <source>
        <dbReference type="ARBA" id="ARBA00010663"/>
    </source>
</evidence>
<keyword evidence="9" id="KW-1185">Reference proteome</keyword>
<dbReference type="PROSITE" id="PS50262">
    <property type="entry name" value="G_PROTEIN_RECEP_F1_2"/>
    <property type="match status" value="1"/>
</dbReference>
<protein>
    <recommendedName>
        <fullName evidence="7">G-protein coupled receptors family 1 profile domain-containing protein</fullName>
    </recommendedName>
</protein>
<evidence type="ECO:0000256" key="5">
    <source>
        <dbReference type="ARBA" id="ARBA00023136"/>
    </source>
</evidence>
<dbReference type="AlphaFoldDB" id="A0A8J5QYV8"/>
<feature type="transmembrane region" description="Helical" evidence="6">
    <location>
        <begin position="35"/>
        <end position="58"/>
    </location>
</feature>
<evidence type="ECO:0000259" key="7">
    <source>
        <dbReference type="PROSITE" id="PS50262"/>
    </source>
</evidence>
<dbReference type="InterPro" id="IPR017452">
    <property type="entry name" value="GPCR_Rhodpsn_7TM"/>
</dbReference>
<dbReference type="OrthoDB" id="10033446at2759"/>
<comment type="caution">
    <text evidence="8">The sequence shown here is derived from an EMBL/GenBank/DDBJ whole genome shotgun (WGS) entry which is preliminary data.</text>
</comment>
<dbReference type="GO" id="GO:0016020">
    <property type="term" value="C:membrane"/>
    <property type="evidence" value="ECO:0007669"/>
    <property type="project" value="UniProtKB-SubCell"/>
</dbReference>
<organism evidence="8 9">
    <name type="scientific">Cotesia typhae</name>
    <dbReference type="NCBI Taxonomy" id="2053667"/>
    <lineage>
        <taxon>Eukaryota</taxon>
        <taxon>Metazoa</taxon>
        <taxon>Ecdysozoa</taxon>
        <taxon>Arthropoda</taxon>
        <taxon>Hexapoda</taxon>
        <taxon>Insecta</taxon>
        <taxon>Pterygota</taxon>
        <taxon>Neoptera</taxon>
        <taxon>Endopterygota</taxon>
        <taxon>Hymenoptera</taxon>
        <taxon>Apocrita</taxon>
        <taxon>Ichneumonoidea</taxon>
        <taxon>Braconidae</taxon>
        <taxon>Microgastrinae</taxon>
        <taxon>Cotesia</taxon>
    </lineage>
</organism>
<feature type="transmembrane region" description="Helical" evidence="6">
    <location>
        <begin position="155"/>
        <end position="175"/>
    </location>
</feature>
<comment type="subcellular location">
    <subcellularLocation>
        <location evidence="1">Membrane</location>
    </subcellularLocation>
</comment>
<feature type="domain" description="G-protein coupled receptors family 1 profile" evidence="7">
    <location>
        <begin position="51"/>
        <end position="295"/>
    </location>
</feature>
<gene>
    <name evidence="8" type="ORF">G9C98_002914</name>
</gene>
<keyword evidence="5 6" id="KW-0472">Membrane</keyword>
<dbReference type="InterPro" id="IPR053093">
    <property type="entry name" value="GPCR-like"/>
</dbReference>
<comment type="similarity">
    <text evidence="2">Belongs to the G-protein coupled receptor 1 family.</text>
</comment>
<dbReference type="EMBL" id="JAAOIC020000016">
    <property type="protein sequence ID" value="KAG8041621.1"/>
    <property type="molecule type" value="Genomic_DNA"/>
</dbReference>
<reference evidence="8" key="2">
    <citation type="submission" date="2021-04" db="EMBL/GenBank/DDBJ databases">
        <title>Genome-wide patterns of bracovirus chromosomal integration into multiple host tissues during parasitism.</title>
        <authorList>
            <person name="Chebbi M.A.C."/>
        </authorList>
    </citation>
    <scope>NUCLEOTIDE SEQUENCE</scope>
    <source>
        <tissue evidence="8">Whole body</tissue>
    </source>
</reference>
<dbReference type="SUPFAM" id="SSF81321">
    <property type="entry name" value="Family A G protein-coupled receptor-like"/>
    <property type="match status" value="1"/>
</dbReference>
<keyword evidence="4 6" id="KW-1133">Transmembrane helix</keyword>
<evidence type="ECO:0000256" key="4">
    <source>
        <dbReference type="ARBA" id="ARBA00022989"/>
    </source>
</evidence>
<evidence type="ECO:0000256" key="1">
    <source>
        <dbReference type="ARBA" id="ARBA00004370"/>
    </source>
</evidence>
<dbReference type="PANTHER" id="PTHR47760">
    <property type="entry name" value="G-PROTEIN COUPLED RECEPTOR B0563.6-LIKE PROTEIN-RELATED"/>
    <property type="match status" value="1"/>
</dbReference>
<keyword evidence="3 6" id="KW-0812">Transmembrane</keyword>
<proteinExistence type="inferred from homology"/>
<dbReference type="PROSITE" id="PS00237">
    <property type="entry name" value="G_PROTEIN_RECEP_F1_1"/>
    <property type="match status" value="1"/>
</dbReference>
<dbReference type="Proteomes" id="UP000729913">
    <property type="component" value="Unassembled WGS sequence"/>
</dbReference>
<feature type="transmembrane region" description="Helical" evidence="6">
    <location>
        <begin position="126"/>
        <end position="143"/>
    </location>
</feature>
<feature type="transmembrane region" description="Helical" evidence="6">
    <location>
        <begin position="70"/>
        <end position="95"/>
    </location>
</feature>
<name>A0A8J5QYV8_9HYME</name>
<feature type="transmembrane region" description="Helical" evidence="6">
    <location>
        <begin position="219"/>
        <end position="240"/>
    </location>
</feature>
<dbReference type="Pfam" id="PF00001">
    <property type="entry name" value="7tm_1"/>
    <property type="match status" value="1"/>
</dbReference>
<evidence type="ECO:0000313" key="8">
    <source>
        <dbReference type="EMBL" id="KAG8041621.1"/>
    </source>
</evidence>